<accession>Q7JQ89</accession>
<feature type="domain" description="CCHC-type" evidence="3">
    <location>
        <begin position="1555"/>
        <end position="1570"/>
    </location>
</feature>
<feature type="compositionally biased region" description="Polar residues" evidence="2">
    <location>
        <begin position="1322"/>
        <end position="1331"/>
    </location>
</feature>
<feature type="compositionally biased region" description="Polar residues" evidence="2">
    <location>
        <begin position="1231"/>
        <end position="1265"/>
    </location>
</feature>
<feature type="compositionally biased region" description="Low complexity" evidence="2">
    <location>
        <begin position="1693"/>
        <end position="1703"/>
    </location>
</feature>
<evidence type="ECO:0000256" key="2">
    <source>
        <dbReference type="SAM" id="MobiDB-lite"/>
    </source>
</evidence>
<feature type="compositionally biased region" description="Gly residues" evidence="2">
    <location>
        <begin position="1640"/>
        <end position="1652"/>
    </location>
</feature>
<dbReference type="InterPro" id="IPR032706">
    <property type="entry name" value="Spt6_HHH"/>
</dbReference>
<dbReference type="InterPro" id="IPR036875">
    <property type="entry name" value="Znf_CCHC_sf"/>
</dbReference>
<protein>
    <submittedName>
        <fullName evidence="4">CnjB protein</fullName>
    </submittedName>
</protein>
<organism evidence="4">
    <name type="scientific">Tetrahymena thermophila</name>
    <dbReference type="NCBI Taxonomy" id="5911"/>
    <lineage>
        <taxon>Eukaryota</taxon>
        <taxon>Sar</taxon>
        <taxon>Alveolata</taxon>
        <taxon>Ciliophora</taxon>
        <taxon>Intramacronucleata</taxon>
        <taxon>Oligohymenophorea</taxon>
        <taxon>Hymenostomatida</taxon>
        <taxon>Tetrahymenina</taxon>
        <taxon>Tetrahymenidae</taxon>
        <taxon>Tetrahymena</taxon>
    </lineage>
</organism>
<dbReference type="InterPro" id="IPR023323">
    <property type="entry name" value="Tex-like_dom_sf"/>
</dbReference>
<feature type="compositionally biased region" description="Low complexity" evidence="2">
    <location>
        <begin position="1711"/>
        <end position="1722"/>
    </location>
</feature>
<keyword evidence="1" id="KW-0479">Metal-binding</keyword>
<keyword evidence="1" id="KW-0863">Zinc-finger</keyword>
<feature type="compositionally biased region" description="Polar residues" evidence="2">
    <location>
        <begin position="1179"/>
        <end position="1204"/>
    </location>
</feature>
<feature type="domain" description="CCHC-type" evidence="3">
    <location>
        <begin position="1602"/>
        <end position="1617"/>
    </location>
</feature>
<dbReference type="PANTHER" id="PTHR10145">
    <property type="entry name" value="TRANSCRIPTION ELONGATION FACTOR SPT6"/>
    <property type="match status" value="1"/>
</dbReference>
<feature type="compositionally biased region" description="Low complexity" evidence="2">
    <location>
        <begin position="1151"/>
        <end position="1178"/>
    </location>
</feature>
<dbReference type="SUPFAM" id="SSF158832">
    <property type="entry name" value="Tex N-terminal region-like"/>
    <property type="match status" value="1"/>
</dbReference>
<feature type="compositionally biased region" description="Low complexity" evidence="2">
    <location>
        <begin position="1626"/>
        <end position="1639"/>
    </location>
</feature>
<dbReference type="InterPro" id="IPR017072">
    <property type="entry name" value="TF_Spt6"/>
</dbReference>
<dbReference type="Pfam" id="PF00098">
    <property type="entry name" value="zf-CCHC"/>
    <property type="match status" value="7"/>
</dbReference>
<dbReference type="Gene3D" id="3.30.420.140">
    <property type="entry name" value="YqgF/RNase H-like domain"/>
    <property type="match status" value="1"/>
</dbReference>
<dbReference type="InterPro" id="IPR001878">
    <property type="entry name" value="Znf_CCHC"/>
</dbReference>
<dbReference type="SUPFAM" id="SSF57756">
    <property type="entry name" value="Retrovirus zinc finger-like domains"/>
    <property type="match status" value="4"/>
</dbReference>
<name>Q7JQ89_TETTH</name>
<evidence type="ECO:0000259" key="3">
    <source>
        <dbReference type="PROSITE" id="PS50158"/>
    </source>
</evidence>
<feature type="domain" description="CCHC-type" evidence="3">
    <location>
        <begin position="1451"/>
        <end position="1466"/>
    </location>
</feature>
<reference evidence="4" key="2">
    <citation type="journal article" date="1993" name="Nucleic Acids Res.">
        <title>Retroviral-type zinc fingers and glycine-rich repeats in a protein encoded by cnjB, a Tetrahymena gene active during meiosis.</title>
        <authorList>
            <person name="Taylor F.M."/>
            <person name="Martindale D.W."/>
        </authorList>
    </citation>
    <scope>NUCLEOTIDE SEQUENCE</scope>
</reference>
<sequence>MEIEVNLQISNQIAGDREVYQRTKQEMSDQYCTTKISSTETNDIESDCGISQCISPIGSEEFLKIKSESQEKLKDPQSKTAYIMLQKRRHVQLDQITEMEDVSSSVISDSDVQQSYEFQRKMIKVSSQFNAYLDKNIYCDQTTSYAPIAQSTPEAEEQKKSFATNFNKNFNSEKMSKIFSSSKDINLVQTDVPERFQLLLNNFVAGKQINEDVMKHLVRWIYSNLSQKDGTNKIKLETVENVVRLVVQQKMEVMTIWNNESNFIPNISIQTLWDIFNLMINYKDEIYFPRSRNEEVVIEMYSIRQISDIIQFFMNVAQNSKEFNDIQQHLNYLKCCFEIQARKVSDLLQSHLTKINQAREYNIPQIIYQYFDDSSCCAEMLFPKITDLAPYKEEYEAKFNPIRQQASQKLINQMEIYNEENLLSHIYQNYTQLSQQERLNLSELIQDYICIDFLYNPIIKKFIIDNYMKYAVLSTSPQAHVIGFNIYHEFFAAKKIIKKPLSEITSNEFLTILQASQQNLIECKILLPWQIDQGEDLIYREISQHFQPHLASKSESLNSYTQNLLQRLLKNYLYPYAQQQVYKHLENKSLTEVRDICVSKFKEYISYGPYLIRDRQDQLVKPETILSFYVHESSGIVGVSMISQDGKEIHKNCLEYYFNADKLVSQKREQEIKNLYEFIRNRQPYVIIVSSNCSRALVLKSNLYIQFKNLCRNILMCEQTLMTCYLNQSSFIQSPKDKYIFLARKQAKAFQFRLLEVCSLWNYESNPLLEIKLHPFQKKVDKKELQIRFEQVIQERICQDGLEFKTLFDKNLSFKDCLQFIPGFGPRKSHFFISQFEQGKDFKEITSRKKCIQLNLMGENLIVNCMAFMMFSKSDNLLDQTKIPYNQYFIVNHIVETIDKCQLLDQTPQQTAVQSGDMVNFQGQLQKMISKPEVWMNNFDINDYSKLLEKNYQRPNMVNVLSKILEKLCALSNLNEKMKMIPPELSLKQIFESIYNIHPNCIRKGAQLMLKFRDITEKYIEFTSKDFKIRCRLMKSDIPNGLAVEKFYQKKRNAEIELILDSTKVFENQNENTHQIDAIFDNKVTFTYPDYKALATQIVTEFKDKNPYFGQLDQTDLPSTRVDLKSQFNIFSKEMEKNPHNVIDLTESTPSFQMQQQCKQIQESSSSSWANSSGSSTVQSNQTWASNDSNQGWNNSNQAQNEQSLRQKDNSQSEFKKPFNKNNNQNDFSAGDNSSSSWGTSQTKPSWESKQSESNNFNDQPLRSRNQQQQNSNFKNDNNSFGNKEQSSGWNQSNNNNNSDTSGWGNSSNDSGQNASKEDGWGSSNNKTNSNEGGGWGQNMNKSSDNDWSKQDNSSSWGGAQNNKAPTNNLAKSSSNEGGGWGNNSSSSSSNNWGASKDQTSTNESGGNGWNSSQNNDNSGWGTSNTSSSSNFGQNSGRERNQNGGNKGKGCFKCGKVGHMAKDCTEPQQQGRKQSGACFKCNQEGHMSKDCPNQQQKKSGCFKCGEEGHFSKDCPNPQKQQQQKPRGGACFKCGEEGHISKDCPNPQKQQQKNTCFKCKQEGHISKDCPNSQNSGGNKCFNCNQEGHMSKDCPNPSQKKKGCFNCGEEGHQSRECTKERKERPPRNNNNNNNGNFRGNKQFGGGGNSNGGQSWGTSSGSDWNCQSNVQESTTTSSGGWGSSGSGNQTGGGWGSNDNQQQQNENTGGGGWGSSNSNQTNNESSWGSNNQASSGENQNNQWGNGGGSGGW</sequence>
<dbReference type="InterPro" id="IPR023319">
    <property type="entry name" value="Tex-like_HTH_dom_sf"/>
</dbReference>
<dbReference type="InterPro" id="IPR037027">
    <property type="entry name" value="YqgF/RNaseH-like_dom_sf"/>
</dbReference>
<feature type="domain" description="CCHC-type" evidence="3">
    <location>
        <begin position="1478"/>
        <end position="1493"/>
    </location>
</feature>
<feature type="compositionally biased region" description="Low complexity" evidence="2">
    <location>
        <begin position="1266"/>
        <end position="1314"/>
    </location>
</feature>
<dbReference type="Gene3D" id="1.10.3500.10">
    <property type="entry name" value="Tex N-terminal region-like"/>
    <property type="match status" value="1"/>
</dbReference>
<feature type="region of interest" description="Disordered" evidence="2">
    <location>
        <begin position="1151"/>
        <end position="1447"/>
    </location>
</feature>
<dbReference type="SMART" id="SM00343">
    <property type="entry name" value="ZnF_C2HC"/>
    <property type="match status" value="7"/>
</dbReference>
<feature type="compositionally biased region" description="Gly residues" evidence="2">
    <location>
        <begin position="1676"/>
        <end position="1692"/>
    </location>
</feature>
<proteinExistence type="predicted"/>
<dbReference type="Pfam" id="PF14635">
    <property type="entry name" value="HHH_7"/>
    <property type="match status" value="1"/>
</dbReference>
<dbReference type="Gene3D" id="1.10.150.850">
    <property type="entry name" value="Spt6, helix-hairpin-helix domain"/>
    <property type="match status" value="1"/>
</dbReference>
<dbReference type="EMBL" id="L03710">
    <property type="protein sequence ID" value="AAC37171.1"/>
    <property type="molecule type" value="Genomic_DNA"/>
</dbReference>
<feature type="compositionally biased region" description="Low complexity" evidence="2">
    <location>
        <begin position="1401"/>
        <end position="1436"/>
    </location>
</feature>
<dbReference type="Gene3D" id="4.10.60.10">
    <property type="entry name" value="Zinc finger, CCHC-type"/>
    <property type="match status" value="7"/>
</dbReference>
<feature type="domain" description="CCHC-type" evidence="3">
    <location>
        <begin position="1530"/>
        <end position="1545"/>
    </location>
</feature>
<keyword evidence="1" id="KW-0862">Zinc</keyword>
<dbReference type="GO" id="GO:0140673">
    <property type="term" value="P:transcription elongation-coupled chromatin remodeling"/>
    <property type="evidence" value="ECO:0007669"/>
    <property type="project" value="InterPro"/>
</dbReference>
<feature type="compositionally biased region" description="Basic and acidic residues" evidence="2">
    <location>
        <begin position="1607"/>
        <end position="1624"/>
    </location>
</feature>
<dbReference type="GO" id="GO:0042393">
    <property type="term" value="F:histone binding"/>
    <property type="evidence" value="ECO:0007669"/>
    <property type="project" value="TreeGrafter"/>
</dbReference>
<feature type="domain" description="CCHC-type" evidence="3">
    <location>
        <begin position="1501"/>
        <end position="1516"/>
    </location>
</feature>
<evidence type="ECO:0000313" key="4">
    <source>
        <dbReference type="EMBL" id="AAC37171.1"/>
    </source>
</evidence>
<feature type="compositionally biased region" description="Polar residues" evidence="2">
    <location>
        <begin position="1351"/>
        <end position="1372"/>
    </location>
</feature>
<feature type="compositionally biased region" description="Polar residues" evidence="2">
    <location>
        <begin position="1660"/>
        <end position="1669"/>
    </location>
</feature>
<dbReference type="PROSITE" id="PS50158">
    <property type="entry name" value="ZF_CCHC"/>
    <property type="match status" value="7"/>
</dbReference>
<dbReference type="InterPro" id="IPR042066">
    <property type="entry name" value="Spt6_death-like"/>
</dbReference>
<dbReference type="Gene3D" id="1.10.10.650">
    <property type="entry name" value="RuvA domain 2-like"/>
    <property type="match status" value="1"/>
</dbReference>
<dbReference type="GO" id="GO:0034728">
    <property type="term" value="P:nucleosome organization"/>
    <property type="evidence" value="ECO:0007669"/>
    <property type="project" value="TreeGrafter"/>
</dbReference>
<feature type="compositionally biased region" description="Low complexity" evidence="2">
    <location>
        <begin position="1730"/>
        <end position="1739"/>
    </location>
</feature>
<gene>
    <name evidence="4" type="primary">cnjB</name>
</gene>
<evidence type="ECO:0000256" key="1">
    <source>
        <dbReference type="PROSITE-ProRule" id="PRU00047"/>
    </source>
</evidence>
<dbReference type="GO" id="GO:0003676">
    <property type="term" value="F:nucleic acid binding"/>
    <property type="evidence" value="ECO:0007669"/>
    <property type="project" value="InterPro"/>
</dbReference>
<dbReference type="PANTHER" id="PTHR10145:SF6">
    <property type="entry name" value="TRANSCRIPTION ELONGATION FACTOR SPT6"/>
    <property type="match status" value="1"/>
</dbReference>
<dbReference type="GO" id="GO:0008023">
    <property type="term" value="C:transcription elongation factor complex"/>
    <property type="evidence" value="ECO:0007669"/>
    <property type="project" value="TreeGrafter"/>
</dbReference>
<feature type="compositionally biased region" description="Low complexity" evidence="2">
    <location>
        <begin position="1383"/>
        <end position="1394"/>
    </location>
</feature>
<feature type="region of interest" description="Disordered" evidence="2">
    <location>
        <begin position="1603"/>
        <end position="1748"/>
    </location>
</feature>
<dbReference type="Gene3D" id="1.10.10.2740">
    <property type="entry name" value="Spt6, Death-like domain"/>
    <property type="match status" value="1"/>
</dbReference>
<dbReference type="GO" id="GO:0031491">
    <property type="term" value="F:nucleosome binding"/>
    <property type="evidence" value="ECO:0007669"/>
    <property type="project" value="TreeGrafter"/>
</dbReference>
<feature type="compositionally biased region" description="Basic and acidic residues" evidence="2">
    <location>
        <begin position="1205"/>
        <end position="1217"/>
    </location>
</feature>
<dbReference type="GO" id="GO:0008270">
    <property type="term" value="F:zinc ion binding"/>
    <property type="evidence" value="ECO:0007669"/>
    <property type="project" value="UniProtKB-KW"/>
</dbReference>
<reference evidence="4" key="1">
    <citation type="journal article" date="1988" name="Nucleic Acids Res.">
        <title>Multiple introns in a conjugation-specific gene from Tetrahymena thermophila.</title>
        <authorList>
            <person name="Martindale D.W."/>
            <person name="Taylor F.M."/>
        </authorList>
    </citation>
    <scope>NUCLEOTIDE SEQUENCE</scope>
</reference>
<feature type="domain" description="CCHC-type" evidence="3">
    <location>
        <begin position="1578"/>
        <end position="1594"/>
    </location>
</feature>